<dbReference type="PANTHER" id="PTHR30146">
    <property type="entry name" value="LACI-RELATED TRANSCRIPTIONAL REPRESSOR"/>
    <property type="match status" value="1"/>
</dbReference>
<evidence type="ECO:0000256" key="3">
    <source>
        <dbReference type="ARBA" id="ARBA00023163"/>
    </source>
</evidence>
<keyword evidence="3" id="KW-0804">Transcription</keyword>
<name>A0A1H6BSN5_9HYPH</name>
<dbReference type="SMART" id="SM00354">
    <property type="entry name" value="HTH_LACI"/>
    <property type="match status" value="1"/>
</dbReference>
<dbReference type="GO" id="GO:0000976">
    <property type="term" value="F:transcription cis-regulatory region binding"/>
    <property type="evidence" value="ECO:0007669"/>
    <property type="project" value="TreeGrafter"/>
</dbReference>
<dbReference type="CDD" id="cd01392">
    <property type="entry name" value="HTH_LacI"/>
    <property type="match status" value="1"/>
</dbReference>
<dbReference type="InterPro" id="IPR046335">
    <property type="entry name" value="LacI/GalR-like_sensor"/>
</dbReference>
<dbReference type="OrthoDB" id="7170131at2"/>
<dbReference type="PROSITE" id="PS00356">
    <property type="entry name" value="HTH_LACI_1"/>
    <property type="match status" value="1"/>
</dbReference>
<evidence type="ECO:0000259" key="4">
    <source>
        <dbReference type="PROSITE" id="PS50932"/>
    </source>
</evidence>
<proteinExistence type="predicted"/>
<keyword evidence="6" id="KW-1185">Reference proteome</keyword>
<accession>A0A1H6BSN5</accession>
<organism evidence="5 6">
    <name type="scientific">Bosea lathyri</name>
    <dbReference type="NCBI Taxonomy" id="1036778"/>
    <lineage>
        <taxon>Bacteria</taxon>
        <taxon>Pseudomonadati</taxon>
        <taxon>Pseudomonadota</taxon>
        <taxon>Alphaproteobacteria</taxon>
        <taxon>Hyphomicrobiales</taxon>
        <taxon>Boseaceae</taxon>
        <taxon>Bosea</taxon>
    </lineage>
</organism>
<feature type="domain" description="HTH lacI-type" evidence="4">
    <location>
        <begin position="3"/>
        <end position="57"/>
    </location>
</feature>
<keyword evidence="2" id="KW-0238">DNA-binding</keyword>
<dbReference type="InterPro" id="IPR000843">
    <property type="entry name" value="HTH_LacI"/>
</dbReference>
<evidence type="ECO:0000256" key="1">
    <source>
        <dbReference type="ARBA" id="ARBA00023015"/>
    </source>
</evidence>
<dbReference type="SUPFAM" id="SSF53822">
    <property type="entry name" value="Periplasmic binding protein-like I"/>
    <property type="match status" value="1"/>
</dbReference>
<dbReference type="CDD" id="cd01575">
    <property type="entry name" value="PBP1_GntR"/>
    <property type="match status" value="1"/>
</dbReference>
<dbReference type="Gene3D" id="3.40.50.2300">
    <property type="match status" value="2"/>
</dbReference>
<dbReference type="RefSeq" id="WP_103873993.1">
    <property type="nucleotide sequence ID" value="NZ_FNUY01000008.1"/>
</dbReference>
<reference evidence="5 6" key="1">
    <citation type="submission" date="2016-10" db="EMBL/GenBank/DDBJ databases">
        <authorList>
            <person name="de Groot N.N."/>
        </authorList>
    </citation>
    <scope>NUCLEOTIDE SEQUENCE [LARGE SCALE GENOMIC DNA]</scope>
    <source>
        <strain evidence="5 6">DSM 26656</strain>
    </source>
</reference>
<evidence type="ECO:0000256" key="2">
    <source>
        <dbReference type="ARBA" id="ARBA00023125"/>
    </source>
</evidence>
<dbReference type="PROSITE" id="PS50932">
    <property type="entry name" value="HTH_LACI_2"/>
    <property type="match status" value="1"/>
</dbReference>
<dbReference type="EMBL" id="FNUY01000008">
    <property type="protein sequence ID" value="SEG63660.1"/>
    <property type="molecule type" value="Genomic_DNA"/>
</dbReference>
<protein>
    <submittedName>
        <fullName evidence="5">Transcriptional regulator, LacI family</fullName>
    </submittedName>
</protein>
<evidence type="ECO:0000313" key="6">
    <source>
        <dbReference type="Proteomes" id="UP000236743"/>
    </source>
</evidence>
<dbReference type="AlphaFoldDB" id="A0A1H6BSN5"/>
<dbReference type="GO" id="GO:0003700">
    <property type="term" value="F:DNA-binding transcription factor activity"/>
    <property type="evidence" value="ECO:0007669"/>
    <property type="project" value="TreeGrafter"/>
</dbReference>
<dbReference type="InterPro" id="IPR028082">
    <property type="entry name" value="Peripla_BP_I"/>
</dbReference>
<dbReference type="Gene3D" id="1.10.260.40">
    <property type="entry name" value="lambda repressor-like DNA-binding domains"/>
    <property type="match status" value="1"/>
</dbReference>
<dbReference type="Pfam" id="PF13377">
    <property type="entry name" value="Peripla_BP_3"/>
    <property type="match status" value="1"/>
</dbReference>
<sequence length="351" mass="38330">MRVKIADVARLANVGAGTVSRVLNGSRNVSPETREKVEACIRELGYMPNLVARGLAANRTGMISAIIPAIGYTQHAEVMQGLSDVLHENGIQLMIGHCGYSIEREEQIVTDFLERRPDAFYLTGAWHTPQTRRLIEASGLPVVECSNLTDNPIDSVVGYDNYEAARQMVHLLHRRGHRRMAIVTNAVEPNDRMADRLEGYLAASRELGLDMDDLVFRYQNSFLGGGEAVGHALNLPKPIDLLVCSTDVMAVGAIFECQRRGVSMPDQLAICGFDDLPIATSINPALTTVSVDRFEMGRQAGQVLLQRLAGEAAPHKKIDVGFTLRERQSTYAASTGGARPTIVPVETVPLI</sequence>
<gene>
    <name evidence="5" type="ORF">SAMN04488115_10822</name>
</gene>
<dbReference type="PANTHER" id="PTHR30146:SF33">
    <property type="entry name" value="TRANSCRIPTIONAL REGULATOR"/>
    <property type="match status" value="1"/>
</dbReference>
<dbReference type="SUPFAM" id="SSF47413">
    <property type="entry name" value="lambda repressor-like DNA-binding domains"/>
    <property type="match status" value="1"/>
</dbReference>
<keyword evidence="1" id="KW-0805">Transcription regulation</keyword>
<evidence type="ECO:0000313" key="5">
    <source>
        <dbReference type="EMBL" id="SEG63660.1"/>
    </source>
</evidence>
<dbReference type="Proteomes" id="UP000236743">
    <property type="component" value="Unassembled WGS sequence"/>
</dbReference>
<dbReference type="Pfam" id="PF00356">
    <property type="entry name" value="LacI"/>
    <property type="match status" value="1"/>
</dbReference>
<dbReference type="InterPro" id="IPR010982">
    <property type="entry name" value="Lambda_DNA-bd_dom_sf"/>
</dbReference>